<gene>
    <name evidence="1" type="ORF">DAMO_0930</name>
</gene>
<sequence>MSFIHSDIGSHYYSGNRKNASFFQAESDIYFPGVFHSFGRYALIQALGDIDNARFVFDLSGTLQKKRGASLATVTISTEKTSAPFRFVGRGSGRIYSDPIDLKSFEYLLIDMNIVPETFRSKKTLLRFVYGSDVLIDMRRLTHFVRKFGVLANTEYQALKPPHALSKFPANLADPGLEYSGLYEDGWISERSFFVLTPKPDTRYLVIKGMVPQIDAPDFRNTLTVSIDGREVVKQPLGLGTFEVKAPVSVNGQRHRIDLAFDRYQVLPGADGRPTSGKVAFIGFTRD</sequence>
<dbReference type="eggNOG" id="ENOG50345F0">
    <property type="taxonomic scope" value="Bacteria"/>
</dbReference>
<dbReference type="HOGENOM" id="CLU_968701_0_0_0"/>
<dbReference type="AlphaFoldDB" id="D5MMA5"/>
<reference evidence="1 2" key="1">
    <citation type="journal article" date="2010" name="Nature">
        <title>Nitrite-driven anaerobic methane oxidation by oxygenic bacteria.</title>
        <authorList>
            <person name="Ettwig K.F."/>
            <person name="Butler M.K."/>
            <person name="Le Paslier D."/>
            <person name="Pelletier E."/>
            <person name="Mangenot S."/>
            <person name="Kuypers M.M.M."/>
            <person name="Schreiber F."/>
            <person name="Dutilh B.E."/>
            <person name="Zedelius J."/>
            <person name="de Beer D."/>
            <person name="Gloerich J."/>
            <person name="Wessels H.J.C.T."/>
            <person name="van Allen T."/>
            <person name="Luesken F."/>
            <person name="Wu M."/>
            <person name="van de Pas-Schoonen K.T."/>
            <person name="Op den Camp H.J.M."/>
            <person name="Janssen-Megens E.M."/>
            <person name="Francoijs K-J."/>
            <person name="Stunnenberg H."/>
            <person name="Weissenbach J."/>
            <person name="Jetten M.S.M."/>
            <person name="Strous M."/>
        </authorList>
    </citation>
    <scope>NUCLEOTIDE SEQUENCE [LARGE SCALE GENOMIC DNA]</scope>
</reference>
<dbReference type="EMBL" id="FP565575">
    <property type="protein sequence ID" value="CBE67991.1"/>
    <property type="molecule type" value="Genomic_DNA"/>
</dbReference>
<accession>D5MMA5</accession>
<protein>
    <submittedName>
        <fullName evidence="1">Uncharacterized protein</fullName>
    </submittedName>
</protein>
<dbReference type="KEGG" id="mox:DAMO_0930"/>
<evidence type="ECO:0000313" key="2">
    <source>
        <dbReference type="Proteomes" id="UP000006898"/>
    </source>
</evidence>
<dbReference type="STRING" id="671143.DAMO_0930"/>
<proteinExistence type="predicted"/>
<name>D5MMA5_METO1</name>
<evidence type="ECO:0000313" key="1">
    <source>
        <dbReference type="EMBL" id="CBE67991.1"/>
    </source>
</evidence>
<dbReference type="Proteomes" id="UP000006898">
    <property type="component" value="Chromosome"/>
</dbReference>
<organism evidence="1 2">
    <name type="scientific">Methylomirabilis oxygeniifera</name>
    <dbReference type="NCBI Taxonomy" id="671143"/>
    <lineage>
        <taxon>Bacteria</taxon>
        <taxon>Candidatus Methylomirabilota</taxon>
        <taxon>Candidatus Methylomirabilia</taxon>
        <taxon>Candidatus Methylomirabilales</taxon>
        <taxon>Candidatus Methylomirabilaceae</taxon>
        <taxon>Candidatus Methylomirabilis</taxon>
    </lineage>
</organism>
<dbReference type="PATRIC" id="fig|671143.5.peg.811"/>